<dbReference type="EMBL" id="SSWX01000009">
    <property type="protein sequence ID" value="THJ33754.1"/>
    <property type="molecule type" value="Genomic_DNA"/>
</dbReference>
<sequence length="152" mass="17220">MKKLDNGQCVLRVVDRLDDASSAKSEVYVNGVKANGFVSGAILEMCVEIRGCYVVFSVDDNCFEGTLWIDLFDAQLKLKDSVNLTWIDAGSDFEFAGFGSQESILFKYFGRTYALKVWGEKKFRLPLVSDLAEIWKGFRFSSYLEVRLVKKP</sequence>
<proteinExistence type="predicted"/>
<reference evidence="1 2" key="1">
    <citation type="submission" date="2019-04" db="EMBL/GenBank/DDBJ databases">
        <title>Lampropedia sp YIM MLB12 draf genome.</title>
        <authorList>
            <person name="Wang Y.-X."/>
        </authorList>
    </citation>
    <scope>NUCLEOTIDE SEQUENCE [LARGE SCALE GENOMIC DNA]</scope>
    <source>
        <strain evidence="1 2">YIM MLB12</strain>
    </source>
</reference>
<organism evidence="1 2">
    <name type="scientific">Lampropedia aestuarii</name>
    <dbReference type="NCBI Taxonomy" id="2562762"/>
    <lineage>
        <taxon>Bacteria</taxon>
        <taxon>Pseudomonadati</taxon>
        <taxon>Pseudomonadota</taxon>
        <taxon>Betaproteobacteria</taxon>
        <taxon>Burkholderiales</taxon>
        <taxon>Comamonadaceae</taxon>
        <taxon>Lampropedia</taxon>
    </lineage>
</organism>
<keyword evidence="2" id="KW-1185">Reference proteome</keyword>
<evidence type="ECO:0000313" key="1">
    <source>
        <dbReference type="EMBL" id="THJ33754.1"/>
    </source>
</evidence>
<dbReference type="AlphaFoldDB" id="A0A4S5BMC2"/>
<evidence type="ECO:0000313" key="2">
    <source>
        <dbReference type="Proteomes" id="UP000306236"/>
    </source>
</evidence>
<comment type="caution">
    <text evidence="1">The sequence shown here is derived from an EMBL/GenBank/DDBJ whole genome shotgun (WGS) entry which is preliminary data.</text>
</comment>
<dbReference type="RefSeq" id="WP_136406289.1">
    <property type="nucleotide sequence ID" value="NZ_SSWX01000009.1"/>
</dbReference>
<name>A0A4S5BMC2_9BURK</name>
<dbReference type="Proteomes" id="UP000306236">
    <property type="component" value="Unassembled WGS sequence"/>
</dbReference>
<accession>A0A4S5BMC2</accession>
<gene>
    <name evidence="1" type="ORF">E8K88_08840</name>
</gene>
<dbReference type="OrthoDB" id="7065204at2"/>
<protein>
    <submittedName>
        <fullName evidence="1">Uncharacterized protein</fullName>
    </submittedName>
</protein>